<dbReference type="InterPro" id="IPR002560">
    <property type="entry name" value="Transposase_DDE"/>
</dbReference>
<dbReference type="EMBL" id="WNXC01000013">
    <property type="protein sequence ID" value="MBB2151880.1"/>
    <property type="molecule type" value="Genomic_DNA"/>
</dbReference>
<organism evidence="2 3">
    <name type="scientific">Pedobacter gandavensis</name>
    <dbReference type="NCBI Taxonomy" id="2679963"/>
    <lineage>
        <taxon>Bacteria</taxon>
        <taxon>Pseudomonadati</taxon>
        <taxon>Bacteroidota</taxon>
        <taxon>Sphingobacteriia</taxon>
        <taxon>Sphingobacteriales</taxon>
        <taxon>Sphingobacteriaceae</taxon>
        <taxon>Pedobacter</taxon>
    </lineage>
</organism>
<reference evidence="2 3" key="1">
    <citation type="submission" date="2019-11" db="EMBL/GenBank/DDBJ databases">
        <title>Description of Pedobacter sp. LMG 31462T.</title>
        <authorList>
            <person name="Carlier A."/>
            <person name="Qi S."/>
            <person name="Vandamme P."/>
        </authorList>
    </citation>
    <scope>NUCLEOTIDE SEQUENCE [LARGE SCALE GENOMIC DNA]</scope>
    <source>
        <strain evidence="2 3">LMG 31462</strain>
    </source>
</reference>
<gene>
    <name evidence="2" type="ORF">GM920_23515</name>
</gene>
<dbReference type="Pfam" id="PF01610">
    <property type="entry name" value="DDE_Tnp_ISL3"/>
    <property type="match status" value="1"/>
</dbReference>
<evidence type="ECO:0000313" key="2">
    <source>
        <dbReference type="EMBL" id="MBB2151880.1"/>
    </source>
</evidence>
<comment type="caution">
    <text evidence="2">The sequence shown here is derived from an EMBL/GenBank/DDBJ whole genome shotgun (WGS) entry which is preliminary data.</text>
</comment>
<evidence type="ECO:0000313" key="3">
    <source>
        <dbReference type="Proteomes" id="UP000636110"/>
    </source>
</evidence>
<accession>A0ABR6F2V9</accession>
<dbReference type="RefSeq" id="WP_182961868.1">
    <property type="nucleotide sequence ID" value="NZ_WNXC01000013.1"/>
</dbReference>
<feature type="domain" description="Transposase IS204/IS1001/IS1096/IS1165 DDE" evidence="1">
    <location>
        <begin position="26"/>
        <end position="80"/>
    </location>
</feature>
<proteinExistence type="predicted"/>
<dbReference type="Proteomes" id="UP000636110">
    <property type="component" value="Unassembled WGS sequence"/>
</dbReference>
<sequence>MIKGTAAEGIIGVHKKTPERLRKKVQEVKRCFTNVHNVIDRFHAQKLAYHAVQECRIKYRWEALDAENKGIKLAKKSRVIFRGEVLSNGDTLKQLLPKAGTYFSSIIGKVS</sequence>
<name>A0ABR6F2V9_9SPHI</name>
<protein>
    <recommendedName>
        <fullName evidence="1">Transposase IS204/IS1001/IS1096/IS1165 DDE domain-containing protein</fullName>
    </recommendedName>
</protein>
<evidence type="ECO:0000259" key="1">
    <source>
        <dbReference type="Pfam" id="PF01610"/>
    </source>
</evidence>
<keyword evidence="3" id="KW-1185">Reference proteome</keyword>